<organism evidence="1 2">
    <name type="scientific">Pseudomonas juntendi</name>
    <dbReference type="NCBI Taxonomy" id="2666183"/>
    <lineage>
        <taxon>Bacteria</taxon>
        <taxon>Pseudomonadati</taxon>
        <taxon>Pseudomonadota</taxon>
        <taxon>Gammaproteobacteria</taxon>
        <taxon>Pseudomonadales</taxon>
        <taxon>Pseudomonadaceae</taxon>
        <taxon>Pseudomonas</taxon>
    </lineage>
</organism>
<reference evidence="1 2" key="1">
    <citation type="submission" date="2020-07" db="EMBL/GenBank/DDBJ databases">
        <title>Diversity of carbapenemase encoding genes among Pseudomonas putida group clinical isolates in a tertiary Brazilian hospital.</title>
        <authorList>
            <person name="Alberto-Lei F."/>
            <person name="Nodari C.S."/>
            <person name="Streling A.P."/>
            <person name="Paulino J.T."/>
            <person name="Bessa-Neto F.O."/>
            <person name="Cayo R."/>
            <person name="Gales A.C."/>
        </authorList>
    </citation>
    <scope>NUCLEOTIDE SEQUENCE [LARGE SCALE GENOMIC DNA]</scope>
    <source>
        <strain evidence="1 2">11213</strain>
    </source>
</reference>
<gene>
    <name evidence="1" type="ORF">H4C15_20030</name>
</gene>
<comment type="caution">
    <text evidence="1">The sequence shown here is derived from an EMBL/GenBank/DDBJ whole genome shotgun (WGS) entry which is preliminary data.</text>
</comment>
<protein>
    <submittedName>
        <fullName evidence="1">Uncharacterized protein</fullName>
    </submittedName>
</protein>
<sequence length="140" mass="15545">MKIAGEVTAAEVAELSSADGVKVTQAYASNYLSILAQAGYVDAIDRDLRRAVSYRLKPNGYSGPRYPVVQREEYVRVFDQNQDAVVFTKRRIDGVPLASEPANEVQQENIRMRGLLEELLKAGRDGVSESLMQRVLLELA</sequence>
<dbReference type="RefSeq" id="WP_182337063.1">
    <property type="nucleotide sequence ID" value="NZ_JACGDA010000051.1"/>
</dbReference>
<name>A0A7W2LZ88_9PSED</name>
<dbReference type="Proteomes" id="UP000577346">
    <property type="component" value="Unassembled WGS sequence"/>
</dbReference>
<evidence type="ECO:0000313" key="2">
    <source>
        <dbReference type="Proteomes" id="UP000577346"/>
    </source>
</evidence>
<evidence type="ECO:0000313" key="1">
    <source>
        <dbReference type="EMBL" id="MBA6149769.1"/>
    </source>
</evidence>
<proteinExistence type="predicted"/>
<dbReference type="EMBL" id="JACGDA010000051">
    <property type="protein sequence ID" value="MBA6149769.1"/>
    <property type="molecule type" value="Genomic_DNA"/>
</dbReference>
<accession>A0A7W2LZ88</accession>
<dbReference type="AlphaFoldDB" id="A0A7W2LZ88"/>